<gene>
    <name evidence="6" type="ORF">BD626DRAFT_408035</name>
</gene>
<evidence type="ECO:0000256" key="5">
    <source>
        <dbReference type="ARBA" id="ARBA00023242"/>
    </source>
</evidence>
<dbReference type="Proteomes" id="UP000320762">
    <property type="component" value="Unassembled WGS sequence"/>
</dbReference>
<comment type="similarity">
    <text evidence="2">Belongs to the ETT1 family.</text>
</comment>
<name>A0A550C5V0_9AGAR</name>
<evidence type="ECO:0000313" key="6">
    <source>
        <dbReference type="EMBL" id="TRM60183.1"/>
    </source>
</evidence>
<dbReference type="GO" id="GO:2000640">
    <property type="term" value="P:positive regulation of SREBP signaling pathway"/>
    <property type="evidence" value="ECO:0007669"/>
    <property type="project" value="TreeGrafter"/>
</dbReference>
<dbReference type="EMBL" id="VDMD01000023">
    <property type="protein sequence ID" value="TRM60183.1"/>
    <property type="molecule type" value="Genomic_DNA"/>
</dbReference>
<reference evidence="6 7" key="1">
    <citation type="journal article" date="2019" name="New Phytol.">
        <title>Comparative genomics reveals unique wood-decay strategies and fruiting body development in the Schizophyllaceae.</title>
        <authorList>
            <person name="Almasi E."/>
            <person name="Sahu N."/>
            <person name="Krizsan K."/>
            <person name="Balint B."/>
            <person name="Kovacs G.M."/>
            <person name="Kiss B."/>
            <person name="Cseklye J."/>
            <person name="Drula E."/>
            <person name="Henrissat B."/>
            <person name="Nagy I."/>
            <person name="Chovatia M."/>
            <person name="Adam C."/>
            <person name="LaButti K."/>
            <person name="Lipzen A."/>
            <person name="Riley R."/>
            <person name="Grigoriev I.V."/>
            <person name="Nagy L.G."/>
        </authorList>
    </citation>
    <scope>NUCLEOTIDE SEQUENCE [LARGE SCALE GENOMIC DNA]</scope>
    <source>
        <strain evidence="6 7">NL-1724</strain>
    </source>
</reference>
<dbReference type="STRING" id="97359.A0A550C5V0"/>
<evidence type="ECO:0000313" key="7">
    <source>
        <dbReference type="Proteomes" id="UP000320762"/>
    </source>
</evidence>
<dbReference type="OrthoDB" id="3204217at2759"/>
<dbReference type="InterPro" id="IPR024318">
    <property type="entry name" value="Nro1/ETT1"/>
</dbReference>
<comment type="caution">
    <text evidence="6">The sequence shown here is derived from an EMBL/GenBank/DDBJ whole genome shotgun (WGS) entry which is preliminary data.</text>
</comment>
<sequence length="493" mass="55322">MDSCSVAARGAHTAPSECDYEDWEDLKDLYKSALDQLEGDEDPSEALPLLRGVIHECHRFLLRYDDPSVIFTSPPSRARLLQPAHPKPKHPELPTAFHNILGTALFLFGNIISLYPKRALAGEPTHAVPYWLAALDVFETAESLPTRTDGRFGFSAPEDWHMAVVWGRTWVRLAQETLIRSAHNSKDADVFLTDYAWPASSPMAIIMAHRPPVTRRTSLCSPTPNDLMELAMDQFSRGIFHMPHPQQHHGIPYLPTPPIMLSTFSCPMLENIHLAPHEEFEIGPRMSPPPPASILSLQNHHYSPIPPKSRATHLYTIAAEVVHVAEKLALPSERKIWATWADSVLNQMRMEVDMDRWRTAILRERGRCWLIVGSALAETAEQELEAHADDAMRISAALAMDDTQEAREALGYAIEFLDKAIAHQMSSAYSMCSGRTCKDEEQEEIRLNALLAEALLTLANVTGEDSIREDLYRRASIVGGEDVRQMLFGMNEN</sequence>
<dbReference type="GO" id="GO:0005634">
    <property type="term" value="C:nucleus"/>
    <property type="evidence" value="ECO:0007669"/>
    <property type="project" value="UniProtKB-SubCell"/>
</dbReference>
<protein>
    <submittedName>
        <fullName evidence="6">Uncharacterized protein</fullName>
    </submittedName>
</protein>
<evidence type="ECO:0000256" key="4">
    <source>
        <dbReference type="ARBA" id="ARBA00023163"/>
    </source>
</evidence>
<accession>A0A550C5V0</accession>
<proteinExistence type="inferred from homology"/>
<dbReference type="PANTHER" id="PTHR28290">
    <property type="entry name" value="ENHANCER OF TRANSLATION TERMINATION 1"/>
    <property type="match status" value="1"/>
</dbReference>
<dbReference type="AlphaFoldDB" id="A0A550C5V0"/>
<keyword evidence="7" id="KW-1185">Reference proteome</keyword>
<evidence type="ECO:0000256" key="2">
    <source>
        <dbReference type="ARBA" id="ARBA00007273"/>
    </source>
</evidence>
<keyword evidence="5" id="KW-0539">Nucleus</keyword>
<keyword evidence="3" id="KW-0805">Transcription regulation</keyword>
<organism evidence="6 7">
    <name type="scientific">Schizophyllum amplum</name>
    <dbReference type="NCBI Taxonomy" id="97359"/>
    <lineage>
        <taxon>Eukaryota</taxon>
        <taxon>Fungi</taxon>
        <taxon>Dikarya</taxon>
        <taxon>Basidiomycota</taxon>
        <taxon>Agaricomycotina</taxon>
        <taxon>Agaricomycetes</taxon>
        <taxon>Agaricomycetidae</taxon>
        <taxon>Agaricales</taxon>
        <taxon>Schizophyllaceae</taxon>
        <taxon>Schizophyllum</taxon>
    </lineage>
</organism>
<keyword evidence="4" id="KW-0804">Transcription</keyword>
<evidence type="ECO:0000256" key="3">
    <source>
        <dbReference type="ARBA" id="ARBA00023015"/>
    </source>
</evidence>
<evidence type="ECO:0000256" key="1">
    <source>
        <dbReference type="ARBA" id="ARBA00004123"/>
    </source>
</evidence>
<dbReference type="PANTHER" id="PTHR28290:SF1">
    <property type="entry name" value="ENHANCER OF TRANSLATION TERMINATION 1"/>
    <property type="match status" value="1"/>
</dbReference>
<comment type="subcellular location">
    <subcellularLocation>
        <location evidence="1">Nucleus</location>
    </subcellularLocation>
</comment>